<dbReference type="InterPro" id="IPR015424">
    <property type="entry name" value="PyrdxlP-dep_Trfase"/>
</dbReference>
<evidence type="ECO:0000313" key="3">
    <source>
        <dbReference type="EMBL" id="MDC7716939.1"/>
    </source>
</evidence>
<reference evidence="3 4" key="1">
    <citation type="submission" date="2023-01" db="EMBL/GenBank/DDBJ databases">
        <title>Novel species of the genus Vogesella isolated from rivers.</title>
        <authorList>
            <person name="Lu H."/>
        </authorList>
    </citation>
    <scope>NUCLEOTIDE SEQUENCE [LARGE SCALE GENOMIC DNA]</scope>
    <source>
        <strain evidence="3 4">DC21W</strain>
    </source>
</reference>
<dbReference type="EC" id="2.6.1.92" evidence="3"/>
<dbReference type="GO" id="GO:0008483">
    <property type="term" value="F:transaminase activity"/>
    <property type="evidence" value="ECO:0007669"/>
    <property type="project" value="UniProtKB-KW"/>
</dbReference>
<evidence type="ECO:0000313" key="4">
    <source>
        <dbReference type="Proteomes" id="UP001219956"/>
    </source>
</evidence>
<dbReference type="InterPro" id="IPR015421">
    <property type="entry name" value="PyrdxlP-dep_Trfase_major"/>
</dbReference>
<gene>
    <name evidence="3" type="primary">pseC</name>
    <name evidence="3" type="ORF">PQU95_06895</name>
</gene>
<dbReference type="Pfam" id="PF01041">
    <property type="entry name" value="DegT_DnrJ_EryC1"/>
    <property type="match status" value="1"/>
</dbReference>
<protein>
    <submittedName>
        <fullName evidence="3">UDP-4-amino-4, 6-dideoxy-N-acetyl-beta-L-altrosamine transaminase</fullName>
        <ecNumber evidence="3">2.6.1.92</ecNumber>
    </submittedName>
</protein>
<comment type="similarity">
    <text evidence="1 2">Belongs to the DegT/DnrJ/EryC1 family.</text>
</comment>
<dbReference type="InterPro" id="IPR000653">
    <property type="entry name" value="DegT/StrS_aminotransferase"/>
</dbReference>
<dbReference type="Gene3D" id="3.40.640.10">
    <property type="entry name" value="Type I PLP-dependent aspartate aminotransferase-like (Major domain)"/>
    <property type="match status" value="1"/>
</dbReference>
<keyword evidence="3" id="KW-0032">Aminotransferase</keyword>
<dbReference type="NCBIfam" id="TIGR03588">
    <property type="entry name" value="PseC"/>
    <property type="match status" value="1"/>
</dbReference>
<dbReference type="Proteomes" id="UP001219956">
    <property type="component" value="Unassembled WGS sequence"/>
</dbReference>
<keyword evidence="3" id="KW-0808">Transferase</keyword>
<dbReference type="InterPro" id="IPR020026">
    <property type="entry name" value="PseC"/>
</dbReference>
<name>A0ABT5IWI6_9NEIS</name>
<dbReference type="PIRSF" id="PIRSF000390">
    <property type="entry name" value="PLP_StrS"/>
    <property type="match status" value="1"/>
</dbReference>
<dbReference type="PANTHER" id="PTHR30244">
    <property type="entry name" value="TRANSAMINASE"/>
    <property type="match status" value="1"/>
</dbReference>
<evidence type="ECO:0000256" key="1">
    <source>
        <dbReference type="ARBA" id="ARBA00037999"/>
    </source>
</evidence>
<comment type="caution">
    <text evidence="3">The sequence shown here is derived from an EMBL/GenBank/DDBJ whole genome shotgun (WGS) entry which is preliminary data.</text>
</comment>
<dbReference type="InterPro" id="IPR015422">
    <property type="entry name" value="PyrdxlP-dep_Trfase_small"/>
</dbReference>
<keyword evidence="4" id="KW-1185">Reference proteome</keyword>
<keyword evidence="2" id="KW-0663">Pyridoxal phosphate</keyword>
<dbReference type="PANTHER" id="PTHR30244:SF34">
    <property type="entry name" value="DTDP-4-AMINO-4,6-DIDEOXYGALACTOSE TRANSAMINASE"/>
    <property type="match status" value="1"/>
</dbReference>
<organism evidence="3 4">
    <name type="scientific">Vogesella aquatica</name>
    <dbReference type="NCBI Taxonomy" id="2984206"/>
    <lineage>
        <taxon>Bacteria</taxon>
        <taxon>Pseudomonadati</taxon>
        <taxon>Pseudomonadota</taxon>
        <taxon>Betaproteobacteria</taxon>
        <taxon>Neisseriales</taxon>
        <taxon>Chromobacteriaceae</taxon>
        <taxon>Vogesella</taxon>
    </lineage>
</organism>
<accession>A0ABT5IWI6</accession>
<dbReference type="CDD" id="cd00616">
    <property type="entry name" value="AHBA_syn"/>
    <property type="match status" value="1"/>
</dbReference>
<dbReference type="EMBL" id="JAQQLF010000007">
    <property type="protein sequence ID" value="MDC7716939.1"/>
    <property type="molecule type" value="Genomic_DNA"/>
</dbReference>
<dbReference type="Gene3D" id="3.90.1150.10">
    <property type="entry name" value="Aspartate Aminotransferase, domain 1"/>
    <property type="match status" value="1"/>
</dbReference>
<sequence>MIRYGQQDINQADIDAVISVLKSVNLTQGPAISAFEQSVLDFTNAKYAVAVNSATSALHIACMALGLGPGDRLWTTPNTFVASANCALYCGAQVDFVDIDPLTYNLCPIKLEEKLIVAKNVGKLPKIVVPVHLTGQPCDMAAIHALGKEYGFKIIEDASHAIGGRYKGEAIGNGRYSDITVFSFHPVKIITTAEGGMALTNDAEVATRLGLLRSHGITRDPALMTTLADGPWYYQQVALGFNYRMTDMQAALGVSQMSRLVEYVKRRHEIAKRYDELLVDLPITLPRQHEDSYSAYHLYVIRLQLDKIAVSHLQVFEALRAKDIMVNLHYIPVHTQPYYQSMGFKQGDYPLAEQYYREAISIPMHPTLTQQEQDFVVECIKEAICL</sequence>
<dbReference type="SUPFAM" id="SSF53383">
    <property type="entry name" value="PLP-dependent transferases"/>
    <property type="match status" value="1"/>
</dbReference>
<proteinExistence type="inferred from homology"/>
<dbReference type="RefSeq" id="WP_272751299.1">
    <property type="nucleotide sequence ID" value="NZ_JAQQLF010000007.1"/>
</dbReference>
<evidence type="ECO:0000256" key="2">
    <source>
        <dbReference type="RuleBase" id="RU004508"/>
    </source>
</evidence>